<name>A0A0H5DSB6_9BACT</name>
<protein>
    <submittedName>
        <fullName evidence="1">Putative bacterial sensory transduction regulator</fullName>
    </submittedName>
</protein>
<accession>A0A0H5DSB6</accession>
<evidence type="ECO:0000313" key="1">
    <source>
        <dbReference type="EMBL" id="CRX39572.1"/>
    </source>
</evidence>
<dbReference type="Proteomes" id="UP000220251">
    <property type="component" value="Unassembled WGS sequence"/>
</dbReference>
<sequence>MKDSQLERIEKILHEAGYITNWMNEEQAGPSQYLLMNLPEDDQGRGRKLIIKNEEAAVSMPIEGASEHHESFIHFTCFLPFTIEEGSLWEVLRSVNFFNRAIPTPGFILDENLRQVFFRYTFLKPGEEIQKDTLLSLIGMTLLWLDTASPTLEKTGQGQAMTDVIKERLEILQSSL</sequence>
<dbReference type="AlphaFoldDB" id="A0A0H5DSB6"/>
<organism evidence="1 2">
    <name type="scientific">Estrella lausannensis</name>
    <dbReference type="NCBI Taxonomy" id="483423"/>
    <lineage>
        <taxon>Bacteria</taxon>
        <taxon>Pseudomonadati</taxon>
        <taxon>Chlamydiota</taxon>
        <taxon>Chlamydiia</taxon>
        <taxon>Parachlamydiales</taxon>
        <taxon>Candidatus Criblamydiaceae</taxon>
        <taxon>Estrella</taxon>
    </lineage>
</organism>
<keyword evidence="2" id="KW-1185">Reference proteome</keyword>
<proteinExistence type="predicted"/>
<dbReference type="EMBL" id="CWGJ01000028">
    <property type="protein sequence ID" value="CRX39572.1"/>
    <property type="molecule type" value="Genomic_DNA"/>
</dbReference>
<evidence type="ECO:0000313" key="2">
    <source>
        <dbReference type="Proteomes" id="UP000220251"/>
    </source>
</evidence>
<gene>
    <name evidence="1" type="ORF">ELAC_2252</name>
</gene>
<dbReference type="RefSeq" id="WP_098039430.1">
    <property type="nucleotide sequence ID" value="NZ_CWGJ01000028.1"/>
</dbReference>
<dbReference type="OrthoDB" id="21283at2"/>
<reference evidence="2" key="1">
    <citation type="submission" date="2015-06" db="EMBL/GenBank/DDBJ databases">
        <authorList>
            <person name="Bertelli C."/>
        </authorList>
    </citation>
    <scope>NUCLEOTIDE SEQUENCE [LARGE SCALE GENOMIC DNA]</scope>
    <source>
        <strain evidence="2">CRIB-30</strain>
    </source>
</reference>